<keyword evidence="3 6" id="KW-0812">Transmembrane</keyword>
<comment type="subcellular location">
    <subcellularLocation>
        <location evidence="1">Cell membrane</location>
        <topology evidence="1">Multi-pass membrane protein</topology>
    </subcellularLocation>
</comment>
<dbReference type="Pfam" id="PF02588">
    <property type="entry name" value="YitT_membrane"/>
    <property type="match status" value="1"/>
</dbReference>
<evidence type="ECO:0000256" key="2">
    <source>
        <dbReference type="ARBA" id="ARBA00022475"/>
    </source>
</evidence>
<evidence type="ECO:0008006" key="8">
    <source>
        <dbReference type="Google" id="ProtNLM"/>
    </source>
</evidence>
<dbReference type="AlphaFoldDB" id="A0A0F9P0P1"/>
<organism evidence="7">
    <name type="scientific">marine sediment metagenome</name>
    <dbReference type="NCBI Taxonomy" id="412755"/>
    <lineage>
        <taxon>unclassified sequences</taxon>
        <taxon>metagenomes</taxon>
        <taxon>ecological metagenomes</taxon>
    </lineage>
</organism>
<comment type="caution">
    <text evidence="7">The sequence shown here is derived from an EMBL/GenBank/DDBJ whole genome shotgun (WGS) entry which is preliminary data.</text>
</comment>
<dbReference type="InterPro" id="IPR051461">
    <property type="entry name" value="UPF0750_membrane"/>
</dbReference>
<feature type="transmembrane region" description="Helical" evidence="6">
    <location>
        <begin position="105"/>
        <end position="123"/>
    </location>
</feature>
<feature type="transmembrane region" description="Helical" evidence="6">
    <location>
        <begin position="186"/>
        <end position="215"/>
    </location>
</feature>
<evidence type="ECO:0000256" key="4">
    <source>
        <dbReference type="ARBA" id="ARBA00022989"/>
    </source>
</evidence>
<evidence type="ECO:0000256" key="5">
    <source>
        <dbReference type="ARBA" id="ARBA00023136"/>
    </source>
</evidence>
<keyword evidence="2" id="KW-1003">Cell membrane</keyword>
<dbReference type="PANTHER" id="PTHR33545">
    <property type="entry name" value="UPF0750 MEMBRANE PROTEIN YITT-RELATED"/>
    <property type="match status" value="1"/>
</dbReference>
<reference evidence="7" key="1">
    <citation type="journal article" date="2015" name="Nature">
        <title>Complex archaea that bridge the gap between prokaryotes and eukaryotes.</title>
        <authorList>
            <person name="Spang A."/>
            <person name="Saw J.H."/>
            <person name="Jorgensen S.L."/>
            <person name="Zaremba-Niedzwiedzka K."/>
            <person name="Martijn J."/>
            <person name="Lind A.E."/>
            <person name="van Eijk R."/>
            <person name="Schleper C."/>
            <person name="Guy L."/>
            <person name="Ettema T.J."/>
        </authorList>
    </citation>
    <scope>NUCLEOTIDE SEQUENCE</scope>
</reference>
<dbReference type="GO" id="GO:0005886">
    <property type="term" value="C:plasma membrane"/>
    <property type="evidence" value="ECO:0007669"/>
    <property type="project" value="UniProtKB-SubCell"/>
</dbReference>
<dbReference type="EMBL" id="LAZR01002953">
    <property type="protein sequence ID" value="KKN23639.1"/>
    <property type="molecule type" value="Genomic_DNA"/>
</dbReference>
<accession>A0A0F9P0P1</accession>
<feature type="transmembrane region" description="Helical" evidence="6">
    <location>
        <begin position="45"/>
        <end position="63"/>
    </location>
</feature>
<name>A0A0F9P0P1_9ZZZZ</name>
<keyword evidence="4 6" id="KW-1133">Transmembrane helix</keyword>
<evidence type="ECO:0000313" key="7">
    <source>
        <dbReference type="EMBL" id="KKN23639.1"/>
    </source>
</evidence>
<keyword evidence="5 6" id="KW-0472">Membrane</keyword>
<evidence type="ECO:0000256" key="3">
    <source>
        <dbReference type="ARBA" id="ARBA00022692"/>
    </source>
</evidence>
<proteinExistence type="predicted"/>
<dbReference type="InterPro" id="IPR003740">
    <property type="entry name" value="YitT"/>
</dbReference>
<evidence type="ECO:0000256" key="6">
    <source>
        <dbReference type="SAM" id="Phobius"/>
    </source>
</evidence>
<sequence>MLSYLPHMTHAATIAPALTIAPAPTLAPAQITDHSLLDDIQGLSLGVFLSGLGIHFLTLAGLITGQTAGLAVIISYISGYSFGVVFFAINLPFYFVAYKRLGVEFTVKSVLSVSVLSIVTTLLPHGFVIESLNPALGAVIFGSLVGLGLLAMFRHNGSLGGLGVIALLVQDATGFKAGWVQLITDAVIFSVALFLFPASVVAYSLLGAVTLNLIITFNHRRDRYIAT</sequence>
<dbReference type="PANTHER" id="PTHR33545:SF5">
    <property type="entry name" value="UPF0750 MEMBRANE PROTEIN YITT"/>
    <property type="match status" value="1"/>
</dbReference>
<protein>
    <recommendedName>
        <fullName evidence="8">YitT family protein</fullName>
    </recommendedName>
</protein>
<evidence type="ECO:0000256" key="1">
    <source>
        <dbReference type="ARBA" id="ARBA00004651"/>
    </source>
</evidence>
<gene>
    <name evidence="7" type="ORF">LCGC14_0903000</name>
</gene>
<feature type="transmembrane region" description="Helical" evidence="6">
    <location>
        <begin position="70"/>
        <end position="93"/>
    </location>
</feature>
<feature type="transmembrane region" description="Helical" evidence="6">
    <location>
        <begin position="135"/>
        <end position="153"/>
    </location>
</feature>